<dbReference type="InterPro" id="IPR003960">
    <property type="entry name" value="ATPase_AAA_CS"/>
</dbReference>
<dbReference type="FunFam" id="3.40.50.300:FF:001025">
    <property type="entry name" value="ATPase family, AAA domain-containing 2B"/>
    <property type="match status" value="1"/>
</dbReference>
<dbReference type="Gene3D" id="3.40.50.300">
    <property type="entry name" value="P-loop containing nucleotide triphosphate hydrolases"/>
    <property type="match status" value="1"/>
</dbReference>
<keyword evidence="2" id="KW-0067">ATP-binding</keyword>
<dbReference type="SUPFAM" id="SSF140990">
    <property type="entry name" value="FtsH protease domain-like"/>
    <property type="match status" value="1"/>
</dbReference>
<sequence length="723" mass="81352">MTDSRYISIQDLPTQIEYDDAIEAVYGAELNWIWSKLEQNLSVLLECDKQLSLYLYRGIRQRCHNAVVSKKLHLLSGHAMNDADNVGAQPSLLQRLLNQIQNVVFSGEIDQIIVLNHLDILTTTTSSALSNETREAAALLYENPDTVYLAFKDPCFEIPKVIESLFTVRRSLIGISRESIAKLITQNEARKFALEQIDPYSLYKYFSGLNAIRVRQILSHLQQRLDYNPAHPEVLADIYRDIRSMTVFSNIELPNVSLQSDIAGYTEVKQQIGQEILELLQRKEALESPAQIKAIEALIPKGIIFHGPPGTGKTFFAKAIATALNATIFIVSGPELKSKWVGESEENLRRIFFQAHQSAPSVIVFDELDSFAASRGSYTGSGVEHSMVNQLLTEMDGFRTDELVFVIGTTNFVESLDAALLRPGRFELTIEIPYPQDDDRKSILELYKNKMALNIEDSVIEYAVQRTSGYADATHRLHYSGDHLYALMRHLKREEIRQDKMGEPINKQDIDQAIGKKQNRITLSREEERTIAIHEAGHAILAYVLPKCPTIEKITIAADDNEVLGYVVQAVKKNKYIMTEAELLDDICVLLGGRLAEILILDNASLGAYNDLQRATEIARMMVEDMGMTDTIGLRTFSSQGEQSAINQGRREISESTAQLIDSEISGLLSRQAQRADQLLLQHKSELDQLISLLEKNKSVDLAELKTIFNGCDFKDTHGKHNH</sequence>
<dbReference type="SMART" id="SM00382">
    <property type="entry name" value="AAA"/>
    <property type="match status" value="1"/>
</dbReference>
<dbReference type="InterPro" id="IPR027417">
    <property type="entry name" value="P-loop_NTPase"/>
</dbReference>
<dbReference type="SUPFAM" id="SSF52540">
    <property type="entry name" value="P-loop containing nucleoside triphosphate hydrolases"/>
    <property type="match status" value="1"/>
</dbReference>
<dbReference type="GO" id="GO:0005524">
    <property type="term" value="F:ATP binding"/>
    <property type="evidence" value="ECO:0007669"/>
    <property type="project" value="UniProtKB-KW"/>
</dbReference>
<reference evidence="5" key="1">
    <citation type="submission" date="2018-06" db="EMBL/GenBank/DDBJ databases">
        <authorList>
            <person name="Zhirakovskaya E."/>
        </authorList>
    </citation>
    <scope>NUCLEOTIDE SEQUENCE</scope>
</reference>
<gene>
    <name evidence="5" type="ORF">MNBD_GAMMA12-3887</name>
</gene>
<dbReference type="AlphaFoldDB" id="A0A3B0YUP4"/>
<dbReference type="PANTHER" id="PTHR23076:SF97">
    <property type="entry name" value="ATP-DEPENDENT ZINC METALLOPROTEASE YME1L1"/>
    <property type="match status" value="1"/>
</dbReference>
<protein>
    <submittedName>
        <fullName evidence="5">Cell division protein FtsH</fullName>
    </submittedName>
</protein>
<dbReference type="GO" id="GO:0005886">
    <property type="term" value="C:plasma membrane"/>
    <property type="evidence" value="ECO:0007669"/>
    <property type="project" value="TreeGrafter"/>
</dbReference>
<dbReference type="EMBL" id="UOFL01000143">
    <property type="protein sequence ID" value="VAW78049.1"/>
    <property type="molecule type" value="Genomic_DNA"/>
</dbReference>
<evidence type="ECO:0000256" key="1">
    <source>
        <dbReference type="ARBA" id="ARBA00022741"/>
    </source>
</evidence>
<dbReference type="Gene3D" id="1.10.8.60">
    <property type="match status" value="1"/>
</dbReference>
<evidence type="ECO:0000313" key="5">
    <source>
        <dbReference type="EMBL" id="VAW78049.1"/>
    </source>
</evidence>
<dbReference type="InterPro" id="IPR000642">
    <property type="entry name" value="Peptidase_M41"/>
</dbReference>
<keyword evidence="1" id="KW-0547">Nucleotide-binding</keyword>
<dbReference type="InterPro" id="IPR003959">
    <property type="entry name" value="ATPase_AAA_core"/>
</dbReference>
<dbReference type="GO" id="GO:0016887">
    <property type="term" value="F:ATP hydrolysis activity"/>
    <property type="evidence" value="ECO:0007669"/>
    <property type="project" value="InterPro"/>
</dbReference>
<dbReference type="InterPro" id="IPR003593">
    <property type="entry name" value="AAA+_ATPase"/>
</dbReference>
<dbReference type="GO" id="GO:0030163">
    <property type="term" value="P:protein catabolic process"/>
    <property type="evidence" value="ECO:0007669"/>
    <property type="project" value="TreeGrafter"/>
</dbReference>
<proteinExistence type="predicted"/>
<keyword evidence="5" id="KW-0131">Cell cycle</keyword>
<evidence type="ECO:0000256" key="2">
    <source>
        <dbReference type="ARBA" id="ARBA00022840"/>
    </source>
</evidence>
<dbReference type="Gene3D" id="1.20.58.760">
    <property type="entry name" value="Peptidase M41"/>
    <property type="match status" value="1"/>
</dbReference>
<evidence type="ECO:0000256" key="3">
    <source>
        <dbReference type="ARBA" id="ARBA00023054"/>
    </source>
</evidence>
<dbReference type="GO" id="GO:0004222">
    <property type="term" value="F:metalloendopeptidase activity"/>
    <property type="evidence" value="ECO:0007669"/>
    <property type="project" value="InterPro"/>
</dbReference>
<dbReference type="InterPro" id="IPR037219">
    <property type="entry name" value="Peptidase_M41-like"/>
</dbReference>
<evidence type="ECO:0000259" key="4">
    <source>
        <dbReference type="SMART" id="SM00382"/>
    </source>
</evidence>
<accession>A0A3B0YUP4</accession>
<dbReference type="PANTHER" id="PTHR23076">
    <property type="entry name" value="METALLOPROTEASE M41 FTSH"/>
    <property type="match status" value="1"/>
</dbReference>
<dbReference type="GO" id="GO:0051301">
    <property type="term" value="P:cell division"/>
    <property type="evidence" value="ECO:0007669"/>
    <property type="project" value="UniProtKB-KW"/>
</dbReference>
<dbReference type="PROSITE" id="PS00674">
    <property type="entry name" value="AAA"/>
    <property type="match status" value="1"/>
</dbReference>
<organism evidence="5">
    <name type="scientific">hydrothermal vent metagenome</name>
    <dbReference type="NCBI Taxonomy" id="652676"/>
    <lineage>
        <taxon>unclassified sequences</taxon>
        <taxon>metagenomes</taxon>
        <taxon>ecological metagenomes</taxon>
    </lineage>
</organism>
<keyword evidence="5" id="KW-0132">Cell division</keyword>
<dbReference type="Pfam" id="PF00004">
    <property type="entry name" value="AAA"/>
    <property type="match status" value="1"/>
</dbReference>
<name>A0A3B0YUP4_9ZZZZ</name>
<dbReference type="GO" id="GO:0006508">
    <property type="term" value="P:proteolysis"/>
    <property type="evidence" value="ECO:0007669"/>
    <property type="project" value="InterPro"/>
</dbReference>
<feature type="domain" description="AAA+ ATPase" evidence="4">
    <location>
        <begin position="299"/>
        <end position="436"/>
    </location>
</feature>
<keyword evidence="3" id="KW-0175">Coiled coil</keyword>
<dbReference type="GO" id="GO:0004176">
    <property type="term" value="F:ATP-dependent peptidase activity"/>
    <property type="evidence" value="ECO:0007669"/>
    <property type="project" value="InterPro"/>
</dbReference>
<dbReference type="Pfam" id="PF01434">
    <property type="entry name" value="Peptidase_M41"/>
    <property type="match status" value="1"/>
</dbReference>